<feature type="domain" description="Cupin type-2" evidence="1">
    <location>
        <begin position="37"/>
        <end position="96"/>
    </location>
</feature>
<proteinExistence type="predicted"/>
<organism evidence="2 3">
    <name type="scientific">Kitasatospora viridis</name>
    <dbReference type="NCBI Taxonomy" id="281105"/>
    <lineage>
        <taxon>Bacteria</taxon>
        <taxon>Bacillati</taxon>
        <taxon>Actinomycetota</taxon>
        <taxon>Actinomycetes</taxon>
        <taxon>Kitasatosporales</taxon>
        <taxon>Streptomycetaceae</taxon>
        <taxon>Kitasatospora</taxon>
    </lineage>
</organism>
<dbReference type="SUPFAM" id="SSF51182">
    <property type="entry name" value="RmlC-like cupins"/>
    <property type="match status" value="1"/>
</dbReference>
<dbReference type="InterPro" id="IPR014710">
    <property type="entry name" value="RmlC-like_jellyroll"/>
</dbReference>
<dbReference type="InterPro" id="IPR011051">
    <property type="entry name" value="RmlC_Cupin_sf"/>
</dbReference>
<reference evidence="2 3" key="1">
    <citation type="submission" date="2019-06" db="EMBL/GenBank/DDBJ databases">
        <title>Sequencing the genomes of 1000 actinobacteria strains.</title>
        <authorList>
            <person name="Klenk H.-P."/>
        </authorList>
    </citation>
    <scope>NUCLEOTIDE SEQUENCE [LARGE SCALE GENOMIC DNA]</scope>
    <source>
        <strain evidence="2 3">DSM 44826</strain>
    </source>
</reference>
<dbReference type="InterPro" id="IPR013096">
    <property type="entry name" value="Cupin_2"/>
</dbReference>
<dbReference type="Pfam" id="PF07883">
    <property type="entry name" value="Cupin_2"/>
    <property type="match status" value="1"/>
</dbReference>
<dbReference type="AlphaFoldDB" id="A0A561UPM3"/>
<dbReference type="Gene3D" id="2.60.120.10">
    <property type="entry name" value="Jelly Rolls"/>
    <property type="match status" value="1"/>
</dbReference>
<evidence type="ECO:0000313" key="2">
    <source>
        <dbReference type="EMBL" id="TWG01302.1"/>
    </source>
</evidence>
<evidence type="ECO:0000313" key="3">
    <source>
        <dbReference type="Proteomes" id="UP000317940"/>
    </source>
</evidence>
<evidence type="ECO:0000259" key="1">
    <source>
        <dbReference type="Pfam" id="PF07883"/>
    </source>
</evidence>
<dbReference type="Proteomes" id="UP000317940">
    <property type="component" value="Unassembled WGS sequence"/>
</dbReference>
<name>A0A561UPM3_9ACTN</name>
<keyword evidence="3" id="KW-1185">Reference proteome</keyword>
<accession>A0A561UPM3</accession>
<comment type="caution">
    <text evidence="2">The sequence shown here is derived from an EMBL/GenBank/DDBJ whole genome shotgun (WGS) entry which is preliminary data.</text>
</comment>
<sequence length="103" mass="10773">MQVVDLREVAAGLPLEWVSSEVGRVDGAGIRVLRMSGEPLPPEVHELPEALLVLDGELLLELAGRELPVRAGELFVVPAGTEHRVAAGSRGTLVLFEAGAAGS</sequence>
<dbReference type="EMBL" id="VIWT01000001">
    <property type="protein sequence ID" value="TWG01302.1"/>
    <property type="molecule type" value="Genomic_DNA"/>
</dbReference>
<gene>
    <name evidence="2" type="ORF">FHX73_115194</name>
</gene>
<protein>
    <submittedName>
        <fullName evidence="2">Cupin domain</fullName>
    </submittedName>
</protein>
<dbReference type="RefSeq" id="WP_246213712.1">
    <property type="nucleotide sequence ID" value="NZ_BAAAMZ010000030.1"/>
</dbReference>